<dbReference type="InterPro" id="IPR012340">
    <property type="entry name" value="NA-bd_OB-fold"/>
</dbReference>
<dbReference type="EMBL" id="CP005385">
    <property type="protein sequence ID" value="AGK05605.1"/>
    <property type="molecule type" value="Genomic_DNA"/>
</dbReference>
<dbReference type="Pfam" id="PF17191">
    <property type="entry name" value="RecG_wedge"/>
    <property type="match status" value="1"/>
</dbReference>
<feature type="domain" description="Helicase C-terminal" evidence="18">
    <location>
        <begin position="547"/>
        <end position="709"/>
    </location>
</feature>
<dbReference type="SUPFAM" id="SSF52540">
    <property type="entry name" value="P-loop containing nucleoside triphosphate hydrolases"/>
    <property type="match status" value="2"/>
</dbReference>
<evidence type="ECO:0000259" key="18">
    <source>
        <dbReference type="PROSITE" id="PS51194"/>
    </source>
</evidence>
<comment type="similarity">
    <text evidence="1 15">Belongs to the helicase family. RecG subfamily.</text>
</comment>
<evidence type="ECO:0000256" key="1">
    <source>
        <dbReference type="ARBA" id="ARBA00007504"/>
    </source>
</evidence>
<dbReference type="GO" id="GO:0043138">
    <property type="term" value="F:3'-5' DNA helicase activity"/>
    <property type="evidence" value="ECO:0007669"/>
    <property type="project" value="UniProtKB-EC"/>
</dbReference>
<evidence type="ECO:0000313" key="20">
    <source>
        <dbReference type="Proteomes" id="UP000013026"/>
    </source>
</evidence>
<dbReference type="PROSITE" id="PS51194">
    <property type="entry name" value="HELICASE_CTER"/>
    <property type="match status" value="1"/>
</dbReference>
<dbReference type="GO" id="GO:0016887">
    <property type="term" value="F:ATP hydrolysis activity"/>
    <property type="evidence" value="ECO:0007669"/>
    <property type="project" value="RHEA"/>
</dbReference>
<accession>M9XC42</accession>
<evidence type="ECO:0000256" key="13">
    <source>
        <dbReference type="ARBA" id="ARBA00034808"/>
    </source>
</evidence>
<dbReference type="Gene3D" id="3.40.50.300">
    <property type="entry name" value="P-loop containing nucleotide triphosphate hydrolases"/>
    <property type="match status" value="2"/>
</dbReference>
<dbReference type="InterPro" id="IPR047112">
    <property type="entry name" value="RecG/Mfd"/>
</dbReference>
<keyword evidence="11" id="KW-0413">Isomerase</keyword>
<dbReference type="NCBIfam" id="TIGR00643">
    <property type="entry name" value="recG"/>
    <property type="match status" value="1"/>
</dbReference>
<dbReference type="SMART" id="SM00487">
    <property type="entry name" value="DEXDc"/>
    <property type="match status" value="1"/>
</dbReference>
<dbReference type="InterPro" id="IPR004609">
    <property type="entry name" value="ATP-dep_DNA_helicase_RecG"/>
</dbReference>
<evidence type="ECO:0000256" key="7">
    <source>
        <dbReference type="ARBA" id="ARBA00022840"/>
    </source>
</evidence>
<evidence type="ECO:0000256" key="15">
    <source>
        <dbReference type="RuleBase" id="RU363016"/>
    </source>
</evidence>
<evidence type="ECO:0000256" key="11">
    <source>
        <dbReference type="ARBA" id="ARBA00023235"/>
    </source>
</evidence>
<comment type="catalytic activity">
    <reaction evidence="12 15">
        <text>Couples ATP hydrolysis with the unwinding of duplex DNA by translocating in the 3'-5' direction.</text>
        <dbReference type="EC" id="5.6.2.4"/>
    </reaction>
</comment>
<keyword evidence="5 15" id="KW-0378">Hydrolase</keyword>
<dbReference type="GO" id="GO:0005524">
    <property type="term" value="F:ATP binding"/>
    <property type="evidence" value="ECO:0007669"/>
    <property type="project" value="UniProtKB-KW"/>
</dbReference>
<dbReference type="InterPro" id="IPR011545">
    <property type="entry name" value="DEAD/DEAH_box_helicase_dom"/>
</dbReference>
<dbReference type="InterPro" id="IPR001650">
    <property type="entry name" value="Helicase_C-like"/>
</dbReference>
<organism evidence="19 20">
    <name type="scientific">Meiothermus ruber (strain ATCC 35948 / DSM 1279 / VKM B-1258 / 21)</name>
    <name type="common">Thermus ruber</name>
    <dbReference type="NCBI Taxonomy" id="504728"/>
    <lineage>
        <taxon>Bacteria</taxon>
        <taxon>Thermotogati</taxon>
        <taxon>Deinococcota</taxon>
        <taxon>Deinococci</taxon>
        <taxon>Thermales</taxon>
        <taxon>Thermaceae</taxon>
        <taxon>Meiothermus</taxon>
    </lineage>
</organism>
<protein>
    <recommendedName>
        <fullName evidence="2 15">ATP-dependent DNA helicase RecG</fullName>
        <ecNumber evidence="13 15">5.6.2.4</ecNumber>
    </recommendedName>
</protein>
<keyword evidence="10 15" id="KW-0234">DNA repair</keyword>
<proteinExistence type="inferred from homology"/>
<dbReference type="Pfam" id="PF19833">
    <property type="entry name" value="RecG_dom3_C"/>
    <property type="match status" value="1"/>
</dbReference>
<dbReference type="SUPFAM" id="SSF50249">
    <property type="entry name" value="Nucleic acid-binding proteins"/>
    <property type="match status" value="1"/>
</dbReference>
<evidence type="ECO:0000256" key="8">
    <source>
        <dbReference type="ARBA" id="ARBA00023125"/>
    </source>
</evidence>
<dbReference type="eggNOG" id="COG1200">
    <property type="taxonomic scope" value="Bacteria"/>
</dbReference>
<dbReference type="PANTHER" id="PTHR47964:SF1">
    <property type="entry name" value="ATP-DEPENDENT DNA HELICASE HOMOLOG RECG, CHLOROPLASTIC"/>
    <property type="match status" value="1"/>
</dbReference>
<dbReference type="InterPro" id="IPR033454">
    <property type="entry name" value="RecG_wedge"/>
</dbReference>
<evidence type="ECO:0000256" key="14">
    <source>
        <dbReference type="ARBA" id="ARBA00048988"/>
    </source>
</evidence>
<dbReference type="SMART" id="SM00490">
    <property type="entry name" value="HELICc"/>
    <property type="match status" value="1"/>
</dbReference>
<dbReference type="Pfam" id="PF00270">
    <property type="entry name" value="DEAD"/>
    <property type="match status" value="1"/>
</dbReference>
<dbReference type="CDD" id="cd04488">
    <property type="entry name" value="RecG_wedge_OBF"/>
    <property type="match status" value="1"/>
</dbReference>
<dbReference type="PATRIC" id="fig|504728.9.peg.2385"/>
<evidence type="ECO:0000256" key="12">
    <source>
        <dbReference type="ARBA" id="ARBA00034617"/>
    </source>
</evidence>
<dbReference type="Pfam" id="PF00271">
    <property type="entry name" value="Helicase_C"/>
    <property type="match status" value="1"/>
</dbReference>
<evidence type="ECO:0000256" key="4">
    <source>
        <dbReference type="ARBA" id="ARBA00022763"/>
    </source>
</evidence>
<evidence type="ECO:0000256" key="9">
    <source>
        <dbReference type="ARBA" id="ARBA00023172"/>
    </source>
</evidence>
<keyword evidence="4 15" id="KW-0227">DNA damage</keyword>
<dbReference type="KEGG" id="mre:K649_11575"/>
<comment type="function">
    <text evidence="15">Plays a critical role in recombination and DNA repair. Helps process Holliday junction intermediates to mature products by catalyzing branch migration. Has replication fork regression activity, unwinds stalled or blocked replication forks to make a HJ that can be resolved. Has a DNA unwinding activity characteristic of a DNA helicase with 3'-5' polarity.</text>
</comment>
<keyword evidence="7 15" id="KW-0067">ATP-binding</keyword>
<dbReference type="CDD" id="cd17992">
    <property type="entry name" value="DEXHc_RecG"/>
    <property type="match status" value="1"/>
</dbReference>
<dbReference type="PROSITE" id="PS51192">
    <property type="entry name" value="HELICASE_ATP_BIND_1"/>
    <property type="match status" value="1"/>
</dbReference>
<keyword evidence="3 15" id="KW-0547">Nucleotide-binding</keyword>
<evidence type="ECO:0000259" key="17">
    <source>
        <dbReference type="PROSITE" id="PS51192"/>
    </source>
</evidence>
<evidence type="ECO:0000256" key="3">
    <source>
        <dbReference type="ARBA" id="ARBA00022741"/>
    </source>
</evidence>
<evidence type="ECO:0000256" key="16">
    <source>
        <dbReference type="SAM" id="MobiDB-lite"/>
    </source>
</evidence>
<evidence type="ECO:0000256" key="6">
    <source>
        <dbReference type="ARBA" id="ARBA00022806"/>
    </source>
</evidence>
<reference evidence="19 20" key="1">
    <citation type="submission" date="2013-04" db="EMBL/GenBank/DDBJ databases">
        <authorList>
            <person name="Chin J."/>
            <person name="Alexander D.H."/>
            <person name="Marks P."/>
            <person name="Korlach J."/>
            <person name="Clum A."/>
            <person name="Copeland A."/>
        </authorList>
    </citation>
    <scope>NUCLEOTIDE SEQUENCE [LARGE SCALE GENOMIC DNA]</scope>
    <source>
        <strain evidence="20">ATCC 35948 / DSM 1279 / VKM B-1258 / 21</strain>
    </source>
</reference>
<feature type="region of interest" description="Disordered" evidence="16">
    <location>
        <begin position="76"/>
        <end position="95"/>
    </location>
</feature>
<evidence type="ECO:0000313" key="19">
    <source>
        <dbReference type="EMBL" id="AGK05605.1"/>
    </source>
</evidence>
<comment type="catalytic activity">
    <reaction evidence="14 15">
        <text>ATP + H2O = ADP + phosphate + H(+)</text>
        <dbReference type="Rhea" id="RHEA:13065"/>
        <dbReference type="ChEBI" id="CHEBI:15377"/>
        <dbReference type="ChEBI" id="CHEBI:15378"/>
        <dbReference type="ChEBI" id="CHEBI:30616"/>
        <dbReference type="ChEBI" id="CHEBI:43474"/>
        <dbReference type="ChEBI" id="CHEBI:456216"/>
        <dbReference type="EC" id="5.6.2.4"/>
    </reaction>
</comment>
<dbReference type="AlphaFoldDB" id="M9XC42"/>
<dbReference type="NCBIfam" id="NF008168">
    <property type="entry name" value="PRK10917.2-2"/>
    <property type="match status" value="1"/>
</dbReference>
<dbReference type="GO" id="GO:0003677">
    <property type="term" value="F:DNA binding"/>
    <property type="evidence" value="ECO:0007669"/>
    <property type="project" value="UniProtKB-KW"/>
</dbReference>
<feature type="domain" description="Helicase ATP-binding" evidence="17">
    <location>
        <begin position="369"/>
        <end position="528"/>
    </location>
</feature>
<name>M9XC42_MEIRD</name>
<dbReference type="STRING" id="504728.K649_11575"/>
<keyword evidence="8" id="KW-0238">DNA-binding</keyword>
<dbReference type="Gene3D" id="2.40.50.140">
    <property type="entry name" value="Nucleic acid-binding proteins"/>
    <property type="match status" value="1"/>
</dbReference>
<dbReference type="EC" id="5.6.2.4" evidence="13 15"/>
<keyword evidence="6 15" id="KW-0347">Helicase</keyword>
<dbReference type="InterPro" id="IPR014001">
    <property type="entry name" value="Helicase_ATP-bd"/>
</dbReference>
<dbReference type="PANTHER" id="PTHR47964">
    <property type="entry name" value="ATP-DEPENDENT DNA HELICASE HOMOLOG RECG, CHLOROPLASTIC"/>
    <property type="match status" value="1"/>
</dbReference>
<dbReference type="Proteomes" id="UP000013026">
    <property type="component" value="Chromosome"/>
</dbReference>
<evidence type="ECO:0000256" key="2">
    <source>
        <dbReference type="ARBA" id="ARBA00017846"/>
    </source>
</evidence>
<dbReference type="NCBIfam" id="NF008165">
    <property type="entry name" value="PRK10917.1-3"/>
    <property type="match status" value="1"/>
</dbReference>
<evidence type="ECO:0000256" key="10">
    <source>
        <dbReference type="ARBA" id="ARBA00023204"/>
    </source>
</evidence>
<keyword evidence="9 15" id="KW-0233">DNA recombination</keyword>
<dbReference type="GO" id="GO:0006310">
    <property type="term" value="P:DNA recombination"/>
    <property type="evidence" value="ECO:0007669"/>
    <property type="project" value="UniProtKB-UniRule"/>
</dbReference>
<sequence length="781" mass="86787">MTREELKARLIRPIARELADGAQDRVVAGGLEKLIQNLGQPFPEVGRLLAGYRQMDVETRKEQLKKALELLGGQVAESRPQRLEPPQAVPGTRSPALETVSFDTPVEALNLGPGGRKKLAELGIRALRDLLHHYPRRYEDRRTLQSIREVEDGAKATVVGKVLSRELVKTPRKGLQLVQVRFMDAWGWKFTGVWFNQPWVLKQMPEGASLVLSGRVQKRGGVTSLMVEYFEDEGGESLSTGRIVPVYPAKEGIGQAFLRRAAWRALEAFQTIPDPLEPYLKQASLMPLDRALRQAHFPSSEEQLEQALQRLKFDEFLLLELKVMIESGGSALLGRVFRVTPEMLERFRAALPFTLTGAQERVLSEILADMQSERQMARLVQGDVGSGKTAVAAAALFVAAQNGAQGALMAPTEILAKQHFENLTRYLYPLGVSVDLLVGSMSNGEKRSVLERLKSGQTQVVVGTHALIQDGVAFHDLGLAVIDEEHRFGVMQRRRLLGQRPDVLVMSATPIPRSLALTLYGDLEVSQIDELPPGRTPVRTKILTQKTRTQAYAFARQEIKKGHQVFVVTPMIEEGESEATAELAAATRLREELEILLPDVRIDLLHGKMKAEEKDAVMERFKQGAFDLLVSTTVIEVGVDIPQATVMIIENAERFGLAQLHQLRGRVGRGGLESYCVLIAGETSKRTLERLRVIEESTDGFYIAEQDLRLRGPGELRGTRQSGMPDLRLGDLASDQAIIEQSRALAKAILEADPYLEQPEHALLKRELQARAEAIGFREVI</sequence>
<gene>
    <name evidence="19" type="ORF">K649_11575</name>
</gene>
<dbReference type="InterPro" id="IPR027417">
    <property type="entry name" value="P-loop_NTPase"/>
</dbReference>
<dbReference type="InterPro" id="IPR045562">
    <property type="entry name" value="RecG_dom3_C"/>
</dbReference>
<evidence type="ECO:0000256" key="5">
    <source>
        <dbReference type="ARBA" id="ARBA00022801"/>
    </source>
</evidence>
<dbReference type="GO" id="GO:0006281">
    <property type="term" value="P:DNA repair"/>
    <property type="evidence" value="ECO:0007669"/>
    <property type="project" value="UniProtKB-UniRule"/>
</dbReference>